<protein>
    <submittedName>
        <fullName evidence="3">Xanthine dehydrogenase accessory factor</fullName>
    </submittedName>
</protein>
<keyword evidence="4" id="KW-1185">Reference proteome</keyword>
<dbReference type="PANTHER" id="PTHR30388">
    <property type="entry name" value="ALDEHYDE OXIDOREDUCTASE MOLYBDENUM COFACTOR ASSEMBLY PROTEIN"/>
    <property type="match status" value="1"/>
</dbReference>
<dbReference type="Pfam" id="PF02625">
    <property type="entry name" value="XdhC_CoxI"/>
    <property type="match status" value="1"/>
</dbReference>
<dbReference type="InterPro" id="IPR052698">
    <property type="entry name" value="MoCofactor_Util/Proc"/>
</dbReference>
<dbReference type="Proteomes" id="UP000541810">
    <property type="component" value="Unassembled WGS sequence"/>
</dbReference>
<accession>A0A7X0H5B4</accession>
<evidence type="ECO:0000259" key="1">
    <source>
        <dbReference type="Pfam" id="PF02625"/>
    </source>
</evidence>
<gene>
    <name evidence="3" type="ORF">HNQ40_001373</name>
</gene>
<dbReference type="PANTHER" id="PTHR30388:SF6">
    <property type="entry name" value="XANTHINE DEHYDROGENASE SUBUNIT A-RELATED"/>
    <property type="match status" value="1"/>
</dbReference>
<dbReference type="EMBL" id="JACHGY010000001">
    <property type="protein sequence ID" value="MBB6429567.1"/>
    <property type="molecule type" value="Genomic_DNA"/>
</dbReference>
<feature type="domain" description="XdhC Rossmann" evidence="2">
    <location>
        <begin position="108"/>
        <end position="248"/>
    </location>
</feature>
<reference evidence="3 4" key="1">
    <citation type="submission" date="2020-08" db="EMBL/GenBank/DDBJ databases">
        <title>Genomic Encyclopedia of Type Strains, Phase IV (KMG-IV): sequencing the most valuable type-strain genomes for metagenomic binning, comparative biology and taxonomic classification.</title>
        <authorList>
            <person name="Goeker M."/>
        </authorList>
    </citation>
    <scope>NUCLEOTIDE SEQUENCE [LARGE SCALE GENOMIC DNA]</scope>
    <source>
        <strain evidence="3 4">DSM 103725</strain>
    </source>
</reference>
<dbReference type="InterPro" id="IPR027051">
    <property type="entry name" value="XdhC_Rossmann_dom"/>
</dbReference>
<sequence length="261" mass="27897">MSSSSHIQRYTELALAKQPFVAVTLVDAHGSTPQDAGSKMIVTPSGLDHGTVGGGRVEAKAIDEALQLMRDAGRTKFVDWSLKADVGMTCGGRVRLYFESVNVNVWPIVVFGAGHVTQALAKLLSELPCALTCIDPRADWLSRLPESVVTVCTEAPAEEVAGLPDGAYVLCMTKGHRSDFPVLQAIFEQGWAFPFLGVIGSNAKAAVLRRELQDVGIDADRLQFHCPVGLPIGSNHPAEIAVSIAAQLLKERDASRQPVEG</sequence>
<dbReference type="Gene3D" id="3.40.50.720">
    <property type="entry name" value="NAD(P)-binding Rossmann-like Domain"/>
    <property type="match status" value="1"/>
</dbReference>
<organism evidence="3 4">
    <name type="scientific">Algisphaera agarilytica</name>
    <dbReference type="NCBI Taxonomy" id="1385975"/>
    <lineage>
        <taxon>Bacteria</taxon>
        <taxon>Pseudomonadati</taxon>
        <taxon>Planctomycetota</taxon>
        <taxon>Phycisphaerae</taxon>
        <taxon>Phycisphaerales</taxon>
        <taxon>Phycisphaeraceae</taxon>
        <taxon>Algisphaera</taxon>
    </lineage>
</organism>
<dbReference type="InterPro" id="IPR003777">
    <property type="entry name" value="XdhC_CoxI"/>
</dbReference>
<evidence type="ECO:0000313" key="3">
    <source>
        <dbReference type="EMBL" id="MBB6429567.1"/>
    </source>
</evidence>
<dbReference type="NCBIfam" id="TIGR02964">
    <property type="entry name" value="xanthine_xdhC"/>
    <property type="match status" value="1"/>
</dbReference>
<dbReference type="AlphaFoldDB" id="A0A7X0H5B4"/>
<comment type="caution">
    <text evidence="3">The sequence shown here is derived from an EMBL/GenBank/DDBJ whole genome shotgun (WGS) entry which is preliminary data.</text>
</comment>
<proteinExistence type="predicted"/>
<feature type="domain" description="XdhC- CoxI" evidence="1">
    <location>
        <begin position="16"/>
        <end position="74"/>
    </location>
</feature>
<evidence type="ECO:0000313" key="4">
    <source>
        <dbReference type="Proteomes" id="UP000541810"/>
    </source>
</evidence>
<dbReference type="RefSeq" id="WP_184677140.1">
    <property type="nucleotide sequence ID" value="NZ_JACHGY010000001.1"/>
</dbReference>
<name>A0A7X0H5B4_9BACT</name>
<dbReference type="InterPro" id="IPR014308">
    <property type="entry name" value="Xanthine_DH_XdhC"/>
</dbReference>
<evidence type="ECO:0000259" key="2">
    <source>
        <dbReference type="Pfam" id="PF13478"/>
    </source>
</evidence>
<dbReference type="Pfam" id="PF13478">
    <property type="entry name" value="XdhC_C"/>
    <property type="match status" value="1"/>
</dbReference>